<dbReference type="Pfam" id="PF08448">
    <property type="entry name" value="PAS_4"/>
    <property type="match status" value="1"/>
</dbReference>
<dbReference type="CDD" id="cd00082">
    <property type="entry name" value="HisKA"/>
    <property type="match status" value="1"/>
</dbReference>
<dbReference type="SUPFAM" id="SSF55785">
    <property type="entry name" value="PYP-like sensor domain (PAS domain)"/>
    <property type="match status" value="1"/>
</dbReference>
<feature type="domain" description="Histidine kinase" evidence="9">
    <location>
        <begin position="184"/>
        <end position="396"/>
    </location>
</feature>
<keyword evidence="11" id="KW-1185">Reference proteome</keyword>
<evidence type="ECO:0000256" key="8">
    <source>
        <dbReference type="ARBA" id="ARBA00023012"/>
    </source>
</evidence>
<protein>
    <recommendedName>
        <fullName evidence="2">histidine kinase</fullName>
        <ecNumber evidence="2">2.7.13.3</ecNumber>
    </recommendedName>
</protein>
<gene>
    <name evidence="10" type="ORF">IPV69_17905</name>
</gene>
<dbReference type="InterPro" id="IPR036097">
    <property type="entry name" value="HisK_dim/P_sf"/>
</dbReference>
<evidence type="ECO:0000256" key="5">
    <source>
        <dbReference type="ARBA" id="ARBA00022741"/>
    </source>
</evidence>
<dbReference type="InterPro" id="IPR036890">
    <property type="entry name" value="HATPase_C_sf"/>
</dbReference>
<dbReference type="SMART" id="SM00388">
    <property type="entry name" value="HisKA"/>
    <property type="match status" value="1"/>
</dbReference>
<accession>A0A7M2WRR7</accession>
<dbReference type="InterPro" id="IPR004358">
    <property type="entry name" value="Sig_transdc_His_kin-like_C"/>
</dbReference>
<dbReference type="Pfam" id="PF00512">
    <property type="entry name" value="HisKA"/>
    <property type="match status" value="1"/>
</dbReference>
<dbReference type="Gene3D" id="3.30.450.20">
    <property type="entry name" value="PAS domain"/>
    <property type="match status" value="1"/>
</dbReference>
<evidence type="ECO:0000313" key="11">
    <source>
        <dbReference type="Proteomes" id="UP000593765"/>
    </source>
</evidence>
<dbReference type="Pfam" id="PF02518">
    <property type="entry name" value="HATPase_c"/>
    <property type="match status" value="1"/>
</dbReference>
<dbReference type="GO" id="GO:0005524">
    <property type="term" value="F:ATP binding"/>
    <property type="evidence" value="ECO:0007669"/>
    <property type="project" value="UniProtKB-KW"/>
</dbReference>
<dbReference type="EC" id="2.7.13.3" evidence="2"/>
<proteinExistence type="predicted"/>
<dbReference type="PANTHER" id="PTHR43065:SF10">
    <property type="entry name" value="PEROXIDE STRESS-ACTIVATED HISTIDINE KINASE MAK3"/>
    <property type="match status" value="1"/>
</dbReference>
<name>A0A7M2WRR7_9BACT</name>
<dbReference type="InterPro" id="IPR013656">
    <property type="entry name" value="PAS_4"/>
</dbReference>
<dbReference type="PANTHER" id="PTHR43065">
    <property type="entry name" value="SENSOR HISTIDINE KINASE"/>
    <property type="match status" value="1"/>
</dbReference>
<dbReference type="Proteomes" id="UP000593765">
    <property type="component" value="Chromosome"/>
</dbReference>
<comment type="catalytic activity">
    <reaction evidence="1">
        <text>ATP + protein L-histidine = ADP + protein N-phospho-L-histidine.</text>
        <dbReference type="EC" id="2.7.13.3"/>
    </reaction>
</comment>
<evidence type="ECO:0000256" key="1">
    <source>
        <dbReference type="ARBA" id="ARBA00000085"/>
    </source>
</evidence>
<dbReference type="SUPFAM" id="SSF47384">
    <property type="entry name" value="Homodimeric domain of signal transducing histidine kinase"/>
    <property type="match status" value="1"/>
</dbReference>
<dbReference type="EMBL" id="CP063458">
    <property type="protein sequence ID" value="QOV88123.1"/>
    <property type="molecule type" value="Genomic_DNA"/>
</dbReference>
<evidence type="ECO:0000259" key="9">
    <source>
        <dbReference type="PROSITE" id="PS50109"/>
    </source>
</evidence>
<keyword evidence="8" id="KW-0902">Two-component regulatory system</keyword>
<dbReference type="AlphaFoldDB" id="A0A7M2WRR7"/>
<dbReference type="SMART" id="SM00387">
    <property type="entry name" value="HATPase_c"/>
    <property type="match status" value="1"/>
</dbReference>
<organism evidence="10 11">
    <name type="scientific">Humisphaera borealis</name>
    <dbReference type="NCBI Taxonomy" id="2807512"/>
    <lineage>
        <taxon>Bacteria</taxon>
        <taxon>Pseudomonadati</taxon>
        <taxon>Planctomycetota</taxon>
        <taxon>Phycisphaerae</taxon>
        <taxon>Tepidisphaerales</taxon>
        <taxon>Tepidisphaeraceae</taxon>
        <taxon>Humisphaera</taxon>
    </lineage>
</organism>
<dbReference type="InterPro" id="IPR003661">
    <property type="entry name" value="HisK_dim/P_dom"/>
</dbReference>
<evidence type="ECO:0000256" key="6">
    <source>
        <dbReference type="ARBA" id="ARBA00022777"/>
    </source>
</evidence>
<dbReference type="InterPro" id="IPR035965">
    <property type="entry name" value="PAS-like_dom_sf"/>
</dbReference>
<dbReference type="GO" id="GO:0000155">
    <property type="term" value="F:phosphorelay sensor kinase activity"/>
    <property type="evidence" value="ECO:0007669"/>
    <property type="project" value="InterPro"/>
</dbReference>
<keyword evidence="3" id="KW-0597">Phosphoprotein</keyword>
<evidence type="ECO:0000256" key="4">
    <source>
        <dbReference type="ARBA" id="ARBA00022679"/>
    </source>
</evidence>
<dbReference type="PROSITE" id="PS50109">
    <property type="entry name" value="HIS_KIN"/>
    <property type="match status" value="1"/>
</dbReference>
<dbReference type="PRINTS" id="PR00344">
    <property type="entry name" value="BCTRLSENSOR"/>
</dbReference>
<keyword evidence="6" id="KW-0418">Kinase</keyword>
<dbReference type="InterPro" id="IPR005467">
    <property type="entry name" value="His_kinase_dom"/>
</dbReference>
<keyword evidence="7" id="KW-0067">ATP-binding</keyword>
<evidence type="ECO:0000256" key="7">
    <source>
        <dbReference type="ARBA" id="ARBA00022840"/>
    </source>
</evidence>
<evidence type="ECO:0000256" key="2">
    <source>
        <dbReference type="ARBA" id="ARBA00012438"/>
    </source>
</evidence>
<dbReference type="Gene3D" id="1.10.287.130">
    <property type="match status" value="1"/>
</dbReference>
<evidence type="ECO:0000313" key="10">
    <source>
        <dbReference type="EMBL" id="QOV88123.1"/>
    </source>
</evidence>
<reference evidence="10 11" key="1">
    <citation type="submission" date="2020-10" db="EMBL/GenBank/DDBJ databases">
        <title>Wide distribution of Phycisphaera-like planctomycetes from WD2101 soil group in peatlands and genome analysis of the first cultivated representative.</title>
        <authorList>
            <person name="Dedysh S.N."/>
            <person name="Beletsky A.V."/>
            <person name="Ivanova A."/>
            <person name="Kulichevskaya I.S."/>
            <person name="Suzina N.E."/>
            <person name="Philippov D.A."/>
            <person name="Rakitin A.L."/>
            <person name="Mardanov A.V."/>
            <person name="Ravin N.V."/>
        </authorList>
    </citation>
    <scope>NUCLEOTIDE SEQUENCE [LARGE SCALE GENOMIC DNA]</scope>
    <source>
        <strain evidence="10 11">M1803</strain>
    </source>
</reference>
<evidence type="ECO:0000256" key="3">
    <source>
        <dbReference type="ARBA" id="ARBA00022553"/>
    </source>
</evidence>
<keyword evidence="5" id="KW-0547">Nucleotide-binding</keyword>
<keyword evidence="4" id="KW-0808">Transferase</keyword>
<dbReference type="InterPro" id="IPR003594">
    <property type="entry name" value="HATPase_dom"/>
</dbReference>
<dbReference type="KEGG" id="hbs:IPV69_17905"/>
<dbReference type="CDD" id="cd00075">
    <property type="entry name" value="HATPase"/>
    <property type="match status" value="1"/>
</dbReference>
<dbReference type="Gene3D" id="3.30.565.10">
    <property type="entry name" value="Histidine kinase-like ATPase, C-terminal domain"/>
    <property type="match status" value="1"/>
</dbReference>
<dbReference type="SUPFAM" id="SSF55874">
    <property type="entry name" value="ATPase domain of HSP90 chaperone/DNA topoisomerase II/histidine kinase"/>
    <property type="match status" value="1"/>
</dbReference>
<sequence length="398" mass="42970">MNQEAATATSQPGPERSDRCKVCSLAHQVCLPCGIGSNRTNVGQTVLDSLTSMVAILDRDGMIRTVNQSWRRFGLENGAEDPCMGVGRSYIDVCTAASDTVPECKTMADSIRAVLAGQMQRFESEYSCRINDGTMWFSMTVTALNDREFSGAVVMHTDITARRQAEAVALASERLAVAGRMAATVAHEINNPLAGIKNAFELVKTGVDPKHPHVGFIPLIETEIDRMGRIVRQMLDLHRPGREIPRRFKLAETVSDVVLFLNQAARRRHITLSVDVPPGGCPVTLPESDVRQVLYNLIQNAIDASANGQTVEIEMGRLDIASVQLKVKDRGVGIPTNLMSKIFEPFFTTKSGSDSSGTGLGLAVSRSLIEAMGGRIKVETVVGSGSTFIVTVPTPEGA</sequence>
<dbReference type="RefSeq" id="WP_206291093.1">
    <property type="nucleotide sequence ID" value="NZ_CP063458.1"/>
</dbReference>